<reference evidence="1" key="2">
    <citation type="journal article" date="2015" name="Fish Shellfish Immunol.">
        <title>Early steps in the European eel (Anguilla anguilla)-Vibrio vulnificus interaction in the gills: Role of the RtxA13 toxin.</title>
        <authorList>
            <person name="Callol A."/>
            <person name="Pajuelo D."/>
            <person name="Ebbesson L."/>
            <person name="Teles M."/>
            <person name="MacKenzie S."/>
            <person name="Amaro C."/>
        </authorList>
    </citation>
    <scope>NUCLEOTIDE SEQUENCE</scope>
</reference>
<name>A0A0E9TZC9_ANGAN</name>
<organism evidence="1">
    <name type="scientific">Anguilla anguilla</name>
    <name type="common">European freshwater eel</name>
    <name type="synonym">Muraena anguilla</name>
    <dbReference type="NCBI Taxonomy" id="7936"/>
    <lineage>
        <taxon>Eukaryota</taxon>
        <taxon>Metazoa</taxon>
        <taxon>Chordata</taxon>
        <taxon>Craniata</taxon>
        <taxon>Vertebrata</taxon>
        <taxon>Euteleostomi</taxon>
        <taxon>Actinopterygii</taxon>
        <taxon>Neopterygii</taxon>
        <taxon>Teleostei</taxon>
        <taxon>Anguilliformes</taxon>
        <taxon>Anguillidae</taxon>
        <taxon>Anguilla</taxon>
    </lineage>
</organism>
<dbReference type="EMBL" id="GBXM01049553">
    <property type="protein sequence ID" value="JAH59024.1"/>
    <property type="molecule type" value="Transcribed_RNA"/>
</dbReference>
<reference evidence="1" key="1">
    <citation type="submission" date="2014-11" db="EMBL/GenBank/DDBJ databases">
        <authorList>
            <person name="Amaro Gonzalez C."/>
        </authorList>
    </citation>
    <scope>NUCLEOTIDE SEQUENCE</scope>
</reference>
<dbReference type="AlphaFoldDB" id="A0A0E9TZC9"/>
<evidence type="ECO:0000313" key="1">
    <source>
        <dbReference type="EMBL" id="JAH59024.1"/>
    </source>
</evidence>
<proteinExistence type="predicted"/>
<accession>A0A0E9TZC9</accession>
<sequence length="29" mass="3057">MTPSAVTTSQLHLLSWMSVPIFPVTAGSP</sequence>
<protein>
    <submittedName>
        <fullName evidence="1">Uncharacterized protein</fullName>
    </submittedName>
</protein>